<evidence type="ECO:0000313" key="2">
    <source>
        <dbReference type="Proteomes" id="UP000265515"/>
    </source>
</evidence>
<proteinExistence type="predicted"/>
<feature type="non-terminal residue" evidence="1">
    <location>
        <position position="1"/>
    </location>
</feature>
<dbReference type="OrthoDB" id="1845386at2759"/>
<name>A0A388JKI4_CHABU</name>
<keyword evidence="2" id="KW-1185">Reference proteome</keyword>
<protein>
    <submittedName>
        <fullName evidence="1">Uncharacterized protein</fullName>
    </submittedName>
</protein>
<accession>A0A388JKI4</accession>
<organism evidence="1 2">
    <name type="scientific">Chara braunii</name>
    <name type="common">Braun's stonewort</name>
    <dbReference type="NCBI Taxonomy" id="69332"/>
    <lineage>
        <taxon>Eukaryota</taxon>
        <taxon>Viridiplantae</taxon>
        <taxon>Streptophyta</taxon>
        <taxon>Charophyceae</taxon>
        <taxon>Charales</taxon>
        <taxon>Characeae</taxon>
        <taxon>Chara</taxon>
    </lineage>
</organism>
<dbReference type="Gramene" id="GBG45316">
    <property type="protein sequence ID" value="GBG45316"/>
    <property type="gene ID" value="CBR_g78744"/>
</dbReference>
<comment type="caution">
    <text evidence="1">The sequence shown here is derived from an EMBL/GenBank/DDBJ whole genome shotgun (WGS) entry which is preliminary data.</text>
</comment>
<dbReference type="AlphaFoldDB" id="A0A388JKI4"/>
<evidence type="ECO:0000313" key="1">
    <source>
        <dbReference type="EMBL" id="GBG45316.1"/>
    </source>
</evidence>
<sequence length="103" mass="11577">AYRKSLYGDRFLEVSYIYSDGRGRIEILIGASGDIILAKEFYLRSVADEEMARCMAYICKIDPPALLEISYVVLESIATRVLNDKEFQTAALTHEGVPLIVID</sequence>
<dbReference type="EMBL" id="BFEA01003738">
    <property type="protein sequence ID" value="GBG45316.1"/>
    <property type="molecule type" value="Genomic_DNA"/>
</dbReference>
<gene>
    <name evidence="1" type="ORF">CBR_g78744</name>
</gene>
<dbReference type="Proteomes" id="UP000265515">
    <property type="component" value="Unassembled WGS sequence"/>
</dbReference>
<reference evidence="1 2" key="1">
    <citation type="journal article" date="2018" name="Cell">
        <title>The Chara Genome: Secondary Complexity and Implications for Plant Terrestrialization.</title>
        <authorList>
            <person name="Nishiyama T."/>
            <person name="Sakayama H."/>
            <person name="Vries J.D."/>
            <person name="Buschmann H."/>
            <person name="Saint-Marcoux D."/>
            <person name="Ullrich K.K."/>
            <person name="Haas F.B."/>
            <person name="Vanderstraeten L."/>
            <person name="Becker D."/>
            <person name="Lang D."/>
            <person name="Vosolsobe S."/>
            <person name="Rombauts S."/>
            <person name="Wilhelmsson P.K.I."/>
            <person name="Janitza P."/>
            <person name="Kern R."/>
            <person name="Heyl A."/>
            <person name="Rumpler F."/>
            <person name="Villalobos L.I.A.C."/>
            <person name="Clay J.M."/>
            <person name="Skokan R."/>
            <person name="Toyoda A."/>
            <person name="Suzuki Y."/>
            <person name="Kagoshima H."/>
            <person name="Schijlen E."/>
            <person name="Tajeshwar N."/>
            <person name="Catarino B."/>
            <person name="Hetherington A.J."/>
            <person name="Saltykova A."/>
            <person name="Bonnot C."/>
            <person name="Breuninger H."/>
            <person name="Symeonidi A."/>
            <person name="Radhakrishnan G.V."/>
            <person name="Van Nieuwerburgh F."/>
            <person name="Deforce D."/>
            <person name="Chang C."/>
            <person name="Karol K.G."/>
            <person name="Hedrich R."/>
            <person name="Ulvskov P."/>
            <person name="Glockner G."/>
            <person name="Delwiche C.F."/>
            <person name="Petrasek J."/>
            <person name="Van de Peer Y."/>
            <person name="Friml J."/>
            <person name="Beilby M."/>
            <person name="Dolan L."/>
            <person name="Kohara Y."/>
            <person name="Sugano S."/>
            <person name="Fujiyama A."/>
            <person name="Delaux P.-M."/>
            <person name="Quint M."/>
            <person name="TheiBen G."/>
            <person name="Hagemann M."/>
            <person name="Harholt J."/>
            <person name="Dunand C."/>
            <person name="Zachgo S."/>
            <person name="Langdale J."/>
            <person name="Maumus F."/>
            <person name="Straeten D.V.D."/>
            <person name="Gould S.B."/>
            <person name="Rensing S.A."/>
        </authorList>
    </citation>
    <scope>NUCLEOTIDE SEQUENCE [LARGE SCALE GENOMIC DNA]</scope>
    <source>
        <strain evidence="1 2">S276</strain>
    </source>
</reference>